<evidence type="ECO:0000313" key="3">
    <source>
        <dbReference type="Proteomes" id="UP001202479"/>
    </source>
</evidence>
<dbReference type="InterPro" id="IPR007317">
    <property type="entry name" value="GET4"/>
</dbReference>
<comment type="similarity">
    <text evidence="1">Belongs to the GET4 family.</text>
</comment>
<protein>
    <recommendedName>
        <fullName evidence="4">Golgi to ER traffic protein 4</fullName>
    </recommendedName>
</protein>
<reference evidence="2" key="1">
    <citation type="journal article" date="2022" name="DNA Res.">
        <title>Genome analysis of five recently described species of the CUG-Ser clade uncovers Candida theae as a new hybrid lineage with pathogenic potential in the Candida parapsilosis species complex.</title>
        <authorList>
            <person name="Mixao V."/>
            <person name="Del Olmo V."/>
            <person name="Hegedusova E."/>
            <person name="Saus E."/>
            <person name="Pryszcz L."/>
            <person name="Cillingova A."/>
            <person name="Nosek J."/>
            <person name="Gabaldon T."/>
        </authorList>
    </citation>
    <scope>NUCLEOTIDE SEQUENCE</scope>
    <source>
        <strain evidence="2">CBS 10844</strain>
    </source>
</reference>
<organism evidence="2 3">
    <name type="scientific">Candida oxycetoniae</name>
    <dbReference type="NCBI Taxonomy" id="497107"/>
    <lineage>
        <taxon>Eukaryota</taxon>
        <taxon>Fungi</taxon>
        <taxon>Dikarya</taxon>
        <taxon>Ascomycota</taxon>
        <taxon>Saccharomycotina</taxon>
        <taxon>Pichiomycetes</taxon>
        <taxon>Debaryomycetaceae</taxon>
        <taxon>Candida/Lodderomyces clade</taxon>
        <taxon>Candida</taxon>
    </lineage>
</organism>
<evidence type="ECO:0008006" key="4">
    <source>
        <dbReference type="Google" id="ProtNLM"/>
    </source>
</evidence>
<dbReference type="Gene3D" id="1.25.40.10">
    <property type="entry name" value="Tetratricopeptide repeat domain"/>
    <property type="match status" value="1"/>
</dbReference>
<dbReference type="InterPro" id="IPR011990">
    <property type="entry name" value="TPR-like_helical_dom_sf"/>
</dbReference>
<dbReference type="GeneID" id="73381266"/>
<dbReference type="GO" id="GO:0045048">
    <property type="term" value="P:protein insertion into ER membrane"/>
    <property type="evidence" value="ECO:0007669"/>
    <property type="project" value="InterPro"/>
</dbReference>
<proteinExistence type="inferred from homology"/>
<accession>A0AAI9SV22</accession>
<comment type="caution">
    <text evidence="2">The sequence shown here is derived from an EMBL/GenBank/DDBJ whole genome shotgun (WGS) entry which is preliminary data.</text>
</comment>
<evidence type="ECO:0000256" key="1">
    <source>
        <dbReference type="ARBA" id="ARBA00005351"/>
    </source>
</evidence>
<keyword evidence="3" id="KW-1185">Reference proteome</keyword>
<evidence type="ECO:0000313" key="2">
    <source>
        <dbReference type="EMBL" id="KAI3403606.2"/>
    </source>
</evidence>
<dbReference type="GO" id="GO:0072380">
    <property type="term" value="C:TRC complex"/>
    <property type="evidence" value="ECO:0007669"/>
    <property type="project" value="TreeGrafter"/>
</dbReference>
<dbReference type="RefSeq" id="XP_049179353.1">
    <property type="nucleotide sequence ID" value="XM_049325005.1"/>
</dbReference>
<dbReference type="Proteomes" id="UP001202479">
    <property type="component" value="Unassembled WGS sequence"/>
</dbReference>
<dbReference type="PANTHER" id="PTHR12875:SF0">
    <property type="entry name" value="GOLGI TO ER TRAFFIC PROTEIN 4 HOMOLOG"/>
    <property type="match status" value="1"/>
</dbReference>
<dbReference type="PANTHER" id="PTHR12875">
    <property type="entry name" value="GOLGI TO ER TRAFFIC PROTEIN 4 HOMOLOG"/>
    <property type="match status" value="1"/>
</dbReference>
<dbReference type="Pfam" id="PF04190">
    <property type="entry name" value="GET4"/>
    <property type="match status" value="1"/>
</dbReference>
<sequence>MADKLTKTIQRFQAKIDAGSFYEAHQTLRTITNRYVKSKQYKEARDLLYQGTSTLIKNKEYASASDLLSYLIQIYEEEKLDVGDKDAKHKLIELISSLPNDDPSLNDLAKSSIAWSQKSSECKVFGDCDLHHLFGTKFISALKNNSGAGKEEEEKKSKIFAIAELHLILGTFESVPVYVDYLYELSQKNSGIDPGVYLSRAIINYAYLENIKFMKEALSLFINKVKTDKEEEIKGVIYFEKYPLLNFLQLLVETLQKEPQTNSQKFLKLYDYYKPELQKNKFLVPVEYIGKLYFNLILGNSNQQANMLANFMGGLLK</sequence>
<gene>
    <name evidence="2" type="ORF">KGF56_003651</name>
</gene>
<dbReference type="AlphaFoldDB" id="A0AAI9SV22"/>
<dbReference type="EMBL" id="JAHUZD010000124">
    <property type="protein sequence ID" value="KAI3403606.2"/>
    <property type="molecule type" value="Genomic_DNA"/>
</dbReference>
<name>A0AAI9SV22_9ASCO</name>